<evidence type="ECO:0000313" key="7">
    <source>
        <dbReference type="Proteomes" id="UP000823633"/>
    </source>
</evidence>
<comment type="similarity">
    <text evidence="1">Belongs to the membrane fusion protein (MFP) (TC 8.A.1) family.</text>
</comment>
<gene>
    <name evidence="6" type="ORF">IAC42_08615</name>
</gene>
<feature type="domain" description="CusB-like beta-barrel" evidence="5">
    <location>
        <begin position="206"/>
        <end position="277"/>
    </location>
</feature>
<comment type="caution">
    <text evidence="6">The sequence shown here is derived from an EMBL/GenBank/DDBJ whole genome shotgun (WGS) entry which is preliminary data.</text>
</comment>
<dbReference type="Gene3D" id="2.40.30.170">
    <property type="match status" value="1"/>
</dbReference>
<dbReference type="Proteomes" id="UP000823633">
    <property type="component" value="Unassembled WGS sequence"/>
</dbReference>
<dbReference type="Pfam" id="PF25954">
    <property type="entry name" value="Beta-barrel_RND_2"/>
    <property type="match status" value="1"/>
</dbReference>
<evidence type="ECO:0000256" key="1">
    <source>
        <dbReference type="ARBA" id="ARBA00009477"/>
    </source>
</evidence>
<dbReference type="PANTHER" id="PTHR30469">
    <property type="entry name" value="MULTIDRUG RESISTANCE PROTEIN MDTA"/>
    <property type="match status" value="1"/>
</dbReference>
<feature type="domain" description="Multidrug resistance protein MdtA-like barrel-sandwich hybrid" evidence="4">
    <location>
        <begin position="74"/>
        <end position="197"/>
    </location>
</feature>
<dbReference type="PANTHER" id="PTHR30469:SF15">
    <property type="entry name" value="HLYD FAMILY OF SECRETION PROTEINS"/>
    <property type="match status" value="1"/>
</dbReference>
<dbReference type="Gene3D" id="2.40.50.100">
    <property type="match status" value="1"/>
</dbReference>
<dbReference type="Pfam" id="PF25917">
    <property type="entry name" value="BSH_RND"/>
    <property type="match status" value="1"/>
</dbReference>
<reference evidence="6" key="1">
    <citation type="submission" date="2020-10" db="EMBL/GenBank/DDBJ databases">
        <authorList>
            <person name="Gilroy R."/>
        </authorList>
    </citation>
    <scope>NUCLEOTIDE SEQUENCE</scope>
    <source>
        <strain evidence="6">11167</strain>
    </source>
</reference>
<feature type="transmembrane region" description="Helical" evidence="3">
    <location>
        <begin position="12"/>
        <end position="33"/>
    </location>
</feature>
<proteinExistence type="inferred from homology"/>
<keyword evidence="2" id="KW-0175">Coiled coil</keyword>
<dbReference type="SUPFAM" id="SSF111369">
    <property type="entry name" value="HlyD-like secretion proteins"/>
    <property type="match status" value="1"/>
</dbReference>
<dbReference type="EMBL" id="JADIMU010000057">
    <property type="protein sequence ID" value="MBO8443797.1"/>
    <property type="molecule type" value="Genomic_DNA"/>
</dbReference>
<evidence type="ECO:0000256" key="3">
    <source>
        <dbReference type="SAM" id="Phobius"/>
    </source>
</evidence>
<dbReference type="InterPro" id="IPR058625">
    <property type="entry name" value="MdtA-like_BSH"/>
</dbReference>
<accession>A0A9D9EAN2</accession>
<organism evidence="6 7">
    <name type="scientific">Candidatus Aphodenecus pullistercoris</name>
    <dbReference type="NCBI Taxonomy" id="2840669"/>
    <lineage>
        <taxon>Bacteria</taxon>
        <taxon>Pseudomonadati</taxon>
        <taxon>Spirochaetota</taxon>
        <taxon>Spirochaetia</taxon>
        <taxon>Spirochaetales</taxon>
        <taxon>Candidatus Aphodenecus</taxon>
    </lineage>
</organism>
<sequence>MSNNRKPVWKRVMKYLAFIVVIAAAVIGLNLFFTSREVPTYESPLRSVTTTRAEQRDITQSITLSGYVMSDSMVPVVPFVSGTIEEYNVKAGDVVSEGQVLAVIDKRPYELQLTQAQAALDAYESSYERLVKLNGIGAASDQDLETVRAQMQASQAQLELAQLQLSYTDVTASIDGTVIMADQSVGSIGNSQTPVAIIADTDHLSLSIAVPERWYSLLAGNEELSVTVTSKVTGATSTASVVSIAPYIDPTTKSFTLKVSIDDPAPFTVGMYADVEIVYATAEDVWALSEDVLKADGSLYYVEGDTAHYIAPQDWTISDGWFIAPAGYEDATFIIDGQNSVLDGERVTVKEN</sequence>
<feature type="coiled-coil region" evidence="2">
    <location>
        <begin position="113"/>
        <end position="164"/>
    </location>
</feature>
<dbReference type="NCBIfam" id="TIGR01730">
    <property type="entry name" value="RND_mfp"/>
    <property type="match status" value="1"/>
</dbReference>
<dbReference type="AlphaFoldDB" id="A0A9D9EAN2"/>
<name>A0A9D9EAN2_9SPIR</name>
<dbReference type="Gene3D" id="1.10.287.470">
    <property type="entry name" value="Helix hairpin bin"/>
    <property type="match status" value="1"/>
</dbReference>
<evidence type="ECO:0000313" key="6">
    <source>
        <dbReference type="EMBL" id="MBO8443797.1"/>
    </source>
</evidence>
<evidence type="ECO:0000259" key="5">
    <source>
        <dbReference type="Pfam" id="PF25954"/>
    </source>
</evidence>
<dbReference type="InterPro" id="IPR058792">
    <property type="entry name" value="Beta-barrel_RND_2"/>
</dbReference>
<keyword evidence="3" id="KW-0812">Transmembrane</keyword>
<keyword evidence="3" id="KW-1133">Transmembrane helix</keyword>
<reference evidence="6" key="2">
    <citation type="journal article" date="2021" name="PeerJ">
        <title>Extensive microbial diversity within the chicken gut microbiome revealed by metagenomics and culture.</title>
        <authorList>
            <person name="Gilroy R."/>
            <person name="Ravi A."/>
            <person name="Getino M."/>
            <person name="Pursley I."/>
            <person name="Horton D.L."/>
            <person name="Alikhan N.F."/>
            <person name="Baker D."/>
            <person name="Gharbi K."/>
            <person name="Hall N."/>
            <person name="Watson M."/>
            <person name="Adriaenssens E.M."/>
            <person name="Foster-Nyarko E."/>
            <person name="Jarju S."/>
            <person name="Secka A."/>
            <person name="Antonio M."/>
            <person name="Oren A."/>
            <person name="Chaudhuri R.R."/>
            <person name="La Ragione R."/>
            <person name="Hildebrand F."/>
            <person name="Pallen M.J."/>
        </authorList>
    </citation>
    <scope>NUCLEOTIDE SEQUENCE</scope>
    <source>
        <strain evidence="6">11167</strain>
    </source>
</reference>
<evidence type="ECO:0000259" key="4">
    <source>
        <dbReference type="Pfam" id="PF25917"/>
    </source>
</evidence>
<evidence type="ECO:0000256" key="2">
    <source>
        <dbReference type="SAM" id="Coils"/>
    </source>
</evidence>
<dbReference type="GO" id="GO:0015562">
    <property type="term" value="F:efflux transmembrane transporter activity"/>
    <property type="evidence" value="ECO:0007669"/>
    <property type="project" value="TreeGrafter"/>
</dbReference>
<dbReference type="InterPro" id="IPR006143">
    <property type="entry name" value="RND_pump_MFP"/>
</dbReference>
<dbReference type="GO" id="GO:1990281">
    <property type="term" value="C:efflux pump complex"/>
    <property type="evidence" value="ECO:0007669"/>
    <property type="project" value="TreeGrafter"/>
</dbReference>
<protein>
    <submittedName>
        <fullName evidence="6">Efflux RND transporter periplasmic adaptor subunit</fullName>
    </submittedName>
</protein>
<keyword evidence="3" id="KW-0472">Membrane</keyword>